<dbReference type="InterPro" id="IPR003682">
    <property type="entry name" value="rRNA_ssu_MeTfrase_G"/>
</dbReference>
<dbReference type="EMBL" id="QYBB01000002">
    <property type="protein sequence ID" value="RYC33664.1"/>
    <property type="molecule type" value="Genomic_DNA"/>
</dbReference>
<comment type="similarity">
    <text evidence="6">Belongs to the methyltransferase superfamily. RNA methyltransferase RsmG family.</text>
</comment>
<dbReference type="GO" id="GO:0070043">
    <property type="term" value="F:rRNA (guanine-N7-)-methyltransferase activity"/>
    <property type="evidence" value="ECO:0007669"/>
    <property type="project" value="UniProtKB-UniRule"/>
</dbReference>
<proteinExistence type="inferred from homology"/>
<comment type="function">
    <text evidence="6">Specifically methylates the N7 position of guanine in position 527 of 16S rRNA.</text>
</comment>
<evidence type="ECO:0000256" key="1">
    <source>
        <dbReference type="ARBA" id="ARBA00022490"/>
    </source>
</evidence>
<dbReference type="EC" id="2.1.1.170" evidence="6"/>
<evidence type="ECO:0000256" key="6">
    <source>
        <dbReference type="HAMAP-Rule" id="MF_00074"/>
    </source>
</evidence>
<name>A0A4V1RV74_9HYPH</name>
<reference evidence="7 8" key="1">
    <citation type="submission" date="2018-12" db="EMBL/GenBank/DDBJ databases">
        <authorList>
            <person name="Grouzdev D.S."/>
            <person name="Krutkina M.S."/>
        </authorList>
    </citation>
    <scope>NUCLEOTIDE SEQUENCE [LARGE SCALE GENOMIC DNA]</scope>
    <source>
        <strain evidence="7 8">RmlP026</strain>
    </source>
</reference>
<organism evidence="7 8">
    <name type="scientific">Lichenibacterium minor</name>
    <dbReference type="NCBI Taxonomy" id="2316528"/>
    <lineage>
        <taxon>Bacteria</taxon>
        <taxon>Pseudomonadati</taxon>
        <taxon>Pseudomonadota</taxon>
        <taxon>Alphaproteobacteria</taxon>
        <taxon>Hyphomicrobiales</taxon>
        <taxon>Lichenihabitantaceae</taxon>
        <taxon>Lichenibacterium</taxon>
    </lineage>
</organism>
<keyword evidence="4 6" id="KW-0808">Transferase</keyword>
<dbReference type="OrthoDB" id="9808773at2"/>
<keyword evidence="5 6" id="KW-0949">S-adenosyl-L-methionine</keyword>
<evidence type="ECO:0000256" key="5">
    <source>
        <dbReference type="ARBA" id="ARBA00022691"/>
    </source>
</evidence>
<gene>
    <name evidence="6 7" type="primary">rsmG</name>
    <name evidence="7" type="ORF">D3273_03395</name>
</gene>
<dbReference type="HAMAP" id="MF_00074">
    <property type="entry name" value="16SrRNA_methyltr_G"/>
    <property type="match status" value="1"/>
</dbReference>
<dbReference type="GO" id="GO:0005829">
    <property type="term" value="C:cytosol"/>
    <property type="evidence" value="ECO:0007669"/>
    <property type="project" value="TreeGrafter"/>
</dbReference>
<feature type="binding site" evidence="6">
    <location>
        <position position="77"/>
    </location>
    <ligand>
        <name>S-adenosyl-L-methionine</name>
        <dbReference type="ChEBI" id="CHEBI:59789"/>
    </ligand>
</feature>
<dbReference type="AlphaFoldDB" id="A0A4V1RV74"/>
<keyword evidence="8" id="KW-1185">Reference proteome</keyword>
<dbReference type="Pfam" id="PF02527">
    <property type="entry name" value="GidB"/>
    <property type="match status" value="1"/>
</dbReference>
<comment type="subcellular location">
    <subcellularLocation>
        <location evidence="6">Cytoplasm</location>
    </subcellularLocation>
</comment>
<dbReference type="Gene3D" id="3.40.50.150">
    <property type="entry name" value="Vaccinia Virus protein VP39"/>
    <property type="match status" value="1"/>
</dbReference>
<evidence type="ECO:0000256" key="4">
    <source>
        <dbReference type="ARBA" id="ARBA00022679"/>
    </source>
</evidence>
<feature type="binding site" evidence="6">
    <location>
        <position position="72"/>
    </location>
    <ligand>
        <name>S-adenosyl-L-methionine</name>
        <dbReference type="ChEBI" id="CHEBI:59789"/>
    </ligand>
</feature>
<dbReference type="SUPFAM" id="SSF53335">
    <property type="entry name" value="S-adenosyl-L-methionine-dependent methyltransferases"/>
    <property type="match status" value="1"/>
</dbReference>
<sequence length="212" mass="22761">MTDDRRRALALVPVPRETEERFAVYAELLERWQRIKNLVSPTTLPEVWTRHLADSAQILPLMPDALRWADIGSGAGFPGLVVAILLAGRPGAHVDLVEANARKCAFLREVARACGAPATVHNARIADVLPGLESVEVLTARALAPLPDLLEMGKVLIDGGTTAVFLKSRAEIGDEPGLAPGYEARLLPSVTSPDGRILVVRRAAPPKGPSHE</sequence>
<evidence type="ECO:0000256" key="2">
    <source>
        <dbReference type="ARBA" id="ARBA00022552"/>
    </source>
</evidence>
<dbReference type="InterPro" id="IPR029063">
    <property type="entry name" value="SAM-dependent_MTases_sf"/>
</dbReference>
<dbReference type="NCBIfam" id="TIGR00138">
    <property type="entry name" value="rsmG_gidB"/>
    <property type="match status" value="1"/>
</dbReference>
<comment type="catalytic activity">
    <reaction evidence="6">
        <text>guanosine(527) in 16S rRNA + S-adenosyl-L-methionine = N(7)-methylguanosine(527) in 16S rRNA + S-adenosyl-L-homocysteine</text>
        <dbReference type="Rhea" id="RHEA:42732"/>
        <dbReference type="Rhea" id="RHEA-COMP:10209"/>
        <dbReference type="Rhea" id="RHEA-COMP:10210"/>
        <dbReference type="ChEBI" id="CHEBI:57856"/>
        <dbReference type="ChEBI" id="CHEBI:59789"/>
        <dbReference type="ChEBI" id="CHEBI:74269"/>
        <dbReference type="ChEBI" id="CHEBI:74480"/>
        <dbReference type="EC" id="2.1.1.170"/>
    </reaction>
</comment>
<protein>
    <recommendedName>
        <fullName evidence="6">Ribosomal RNA small subunit methyltransferase G</fullName>
        <ecNumber evidence="6">2.1.1.170</ecNumber>
    </recommendedName>
    <alternativeName>
        <fullName evidence="6">16S rRNA 7-methylguanosine methyltransferase</fullName>
        <shortName evidence="6">16S rRNA m7G methyltransferase</shortName>
    </alternativeName>
</protein>
<evidence type="ECO:0000256" key="3">
    <source>
        <dbReference type="ARBA" id="ARBA00022603"/>
    </source>
</evidence>
<keyword evidence="1 6" id="KW-0963">Cytoplasm</keyword>
<comment type="caution">
    <text evidence="7">The sequence shown here is derived from an EMBL/GenBank/DDBJ whole genome shotgun (WGS) entry which is preliminary data.</text>
</comment>
<reference evidence="7 8" key="2">
    <citation type="submission" date="2019-02" db="EMBL/GenBank/DDBJ databases">
        <title>'Lichenibacterium ramalinii' gen. nov. sp. nov., 'Lichenibacterium minor' gen. nov. sp. nov.</title>
        <authorList>
            <person name="Pankratov T."/>
        </authorList>
    </citation>
    <scope>NUCLEOTIDE SEQUENCE [LARGE SCALE GENOMIC DNA]</scope>
    <source>
        <strain evidence="7 8">RmlP026</strain>
    </source>
</reference>
<evidence type="ECO:0000313" key="8">
    <source>
        <dbReference type="Proteomes" id="UP000290759"/>
    </source>
</evidence>
<dbReference type="PANTHER" id="PTHR31760">
    <property type="entry name" value="S-ADENOSYL-L-METHIONINE-DEPENDENT METHYLTRANSFERASES SUPERFAMILY PROTEIN"/>
    <property type="match status" value="1"/>
</dbReference>
<keyword evidence="2 6" id="KW-0698">rRNA processing</keyword>
<evidence type="ECO:0000313" key="7">
    <source>
        <dbReference type="EMBL" id="RYC33664.1"/>
    </source>
</evidence>
<dbReference type="PANTHER" id="PTHR31760:SF0">
    <property type="entry name" value="S-ADENOSYL-L-METHIONINE-DEPENDENT METHYLTRANSFERASES SUPERFAMILY PROTEIN"/>
    <property type="match status" value="1"/>
</dbReference>
<dbReference type="Proteomes" id="UP000290759">
    <property type="component" value="Unassembled WGS sequence"/>
</dbReference>
<feature type="binding site" evidence="6">
    <location>
        <position position="141"/>
    </location>
    <ligand>
        <name>S-adenosyl-L-methionine</name>
        <dbReference type="ChEBI" id="CHEBI:59789"/>
    </ligand>
</feature>
<keyword evidence="3 6" id="KW-0489">Methyltransferase</keyword>
<accession>A0A4V1RV74</accession>
<comment type="caution">
    <text evidence="6">Lacks conserved residue(s) required for the propagation of feature annotation.</text>
</comment>